<dbReference type="PANTHER" id="PTHR34774:SF1">
    <property type="entry name" value="EPHRIN-A3 PROTEIN"/>
    <property type="match status" value="1"/>
</dbReference>
<evidence type="ECO:0000313" key="2">
    <source>
        <dbReference type="EMBL" id="KAG0587271.1"/>
    </source>
</evidence>
<accession>A0A8T0IX68</accession>
<dbReference type="AlphaFoldDB" id="A0A8T0IX68"/>
<sequence length="205" mass="22999">MGMDSPSGRRGNPMSPSPFKRSLSVLDISWRSLGHRHKFLLTMLGLLTLLCTVYLYFAVTLGTNDSCSGLGGAQRVRCQLHANTLNSESRKAHHRRLLYVEDADSSEQEPVIHSGGSKKDLLEFLMSWHNSIKDKEESEITRLKRVITSLNWTITSLHRSNARLRKTVTALQKEHHTISGDDDAIPVPPTTTSKTRRAARLRGDI</sequence>
<evidence type="ECO:0000256" key="1">
    <source>
        <dbReference type="SAM" id="Phobius"/>
    </source>
</evidence>
<keyword evidence="1" id="KW-0472">Membrane</keyword>
<dbReference type="PANTHER" id="PTHR34774">
    <property type="entry name" value="EPHRIN-A3 PROTEIN"/>
    <property type="match status" value="1"/>
</dbReference>
<evidence type="ECO:0000313" key="3">
    <source>
        <dbReference type="Proteomes" id="UP000822688"/>
    </source>
</evidence>
<organism evidence="2 3">
    <name type="scientific">Ceratodon purpureus</name>
    <name type="common">Fire moss</name>
    <name type="synonym">Dicranum purpureum</name>
    <dbReference type="NCBI Taxonomy" id="3225"/>
    <lineage>
        <taxon>Eukaryota</taxon>
        <taxon>Viridiplantae</taxon>
        <taxon>Streptophyta</taxon>
        <taxon>Embryophyta</taxon>
        <taxon>Bryophyta</taxon>
        <taxon>Bryophytina</taxon>
        <taxon>Bryopsida</taxon>
        <taxon>Dicranidae</taxon>
        <taxon>Pseudoditrichales</taxon>
        <taxon>Ditrichaceae</taxon>
        <taxon>Ceratodon</taxon>
    </lineage>
</organism>
<dbReference type="Proteomes" id="UP000822688">
    <property type="component" value="Chromosome 2"/>
</dbReference>
<keyword evidence="3" id="KW-1185">Reference proteome</keyword>
<gene>
    <name evidence="2" type="ORF">KC19_2G153500</name>
</gene>
<keyword evidence="1" id="KW-0812">Transmembrane</keyword>
<proteinExistence type="predicted"/>
<keyword evidence="1" id="KW-1133">Transmembrane helix</keyword>
<feature type="transmembrane region" description="Helical" evidence="1">
    <location>
        <begin position="39"/>
        <end position="59"/>
    </location>
</feature>
<comment type="caution">
    <text evidence="2">The sequence shown here is derived from an EMBL/GenBank/DDBJ whole genome shotgun (WGS) entry which is preliminary data.</text>
</comment>
<name>A0A8T0IX68_CERPU</name>
<reference evidence="2" key="1">
    <citation type="submission" date="2020-06" db="EMBL/GenBank/DDBJ databases">
        <title>WGS assembly of Ceratodon purpureus strain R40.</title>
        <authorList>
            <person name="Carey S.B."/>
            <person name="Jenkins J."/>
            <person name="Shu S."/>
            <person name="Lovell J.T."/>
            <person name="Sreedasyam A."/>
            <person name="Maumus F."/>
            <person name="Tiley G.P."/>
            <person name="Fernandez-Pozo N."/>
            <person name="Barry K."/>
            <person name="Chen C."/>
            <person name="Wang M."/>
            <person name="Lipzen A."/>
            <person name="Daum C."/>
            <person name="Saski C.A."/>
            <person name="Payton A.C."/>
            <person name="Mcbreen J.C."/>
            <person name="Conrad R.E."/>
            <person name="Kollar L.M."/>
            <person name="Olsson S."/>
            <person name="Huttunen S."/>
            <person name="Landis J.B."/>
            <person name="Wickett N.J."/>
            <person name="Johnson M.G."/>
            <person name="Rensing S.A."/>
            <person name="Grimwood J."/>
            <person name="Schmutz J."/>
            <person name="Mcdaniel S.F."/>
        </authorList>
    </citation>
    <scope>NUCLEOTIDE SEQUENCE</scope>
    <source>
        <strain evidence="2">R40</strain>
    </source>
</reference>
<protein>
    <submittedName>
        <fullName evidence="2">Uncharacterized protein</fullName>
    </submittedName>
</protein>
<dbReference type="EMBL" id="CM026422">
    <property type="protein sequence ID" value="KAG0587271.1"/>
    <property type="molecule type" value="Genomic_DNA"/>
</dbReference>